<keyword evidence="5" id="KW-0934">Plastid</keyword>
<sequence length="135" mass="15270">MKTDIIADMLTRIRNATLVRHQIVRVINTKMTLSIVKLLIREGYIANYEIINIANNVNHSYLLLTLKYYDKKEQVTITGIKRVSKPGLRIYVKKKKLPTVLNNLGTAILSTSQGLVTSIQAKQLGIGGEVICYIW</sequence>
<reference evidence="5" key="1">
    <citation type="journal article" date="2021" name="Eur. J. Phycol.">
        <title>High-throughput sequencing of the kelp Alaria (Phaeophyceae) reveals epi-endobiotic associations, including a likely phaeophycean parasite.</title>
        <authorList>
            <person name="Bringloe T.T."/>
            <person name="Sauermann R."/>
            <person name="Krause-Jensen D."/>
            <person name="Olesen B."/>
            <person name="Klimova A."/>
            <person name="Klochkova T.A."/>
            <person name="Verbruggen H."/>
        </authorList>
    </citation>
    <scope>NUCLEOTIDE SEQUENCE</scope>
</reference>
<keyword evidence="2 4" id="KW-0689">Ribosomal protein</keyword>
<dbReference type="InterPro" id="IPR000630">
    <property type="entry name" value="Ribosomal_uS8"/>
</dbReference>
<gene>
    <name evidence="5" type="primary">rps8</name>
</gene>
<dbReference type="GO" id="GO:0005737">
    <property type="term" value="C:cytoplasm"/>
    <property type="evidence" value="ECO:0007669"/>
    <property type="project" value="UniProtKB-ARBA"/>
</dbReference>
<evidence type="ECO:0000256" key="1">
    <source>
        <dbReference type="ARBA" id="ARBA00006471"/>
    </source>
</evidence>
<dbReference type="AlphaFoldDB" id="A0A8E5BE99"/>
<dbReference type="GO" id="GO:0005840">
    <property type="term" value="C:ribosome"/>
    <property type="evidence" value="ECO:0007669"/>
    <property type="project" value="UniProtKB-KW"/>
</dbReference>
<dbReference type="InterPro" id="IPR047863">
    <property type="entry name" value="Ribosomal_uS8_CS"/>
</dbReference>
<dbReference type="EMBL" id="MW266086">
    <property type="protein sequence ID" value="QSV12695.1"/>
    <property type="molecule type" value="Genomic_DNA"/>
</dbReference>
<dbReference type="PANTHER" id="PTHR11758">
    <property type="entry name" value="40S RIBOSOMAL PROTEIN S15A"/>
    <property type="match status" value="1"/>
</dbReference>
<name>A0A8E5BE99_9PHAE</name>
<protein>
    <submittedName>
        <fullName evidence="5">Ribosomal protein S8</fullName>
    </submittedName>
</protein>
<comment type="similarity">
    <text evidence="1 4">Belongs to the universal ribosomal protein uS8 family.</text>
</comment>
<evidence type="ECO:0000256" key="4">
    <source>
        <dbReference type="RuleBase" id="RU003660"/>
    </source>
</evidence>
<dbReference type="PROSITE" id="PS00053">
    <property type="entry name" value="RIBOSOMAL_S8"/>
    <property type="match status" value="1"/>
</dbReference>
<dbReference type="HAMAP" id="MF_01302_B">
    <property type="entry name" value="Ribosomal_uS8_B"/>
    <property type="match status" value="1"/>
</dbReference>
<geneLocation type="plastid" evidence="5"/>
<evidence type="ECO:0000256" key="3">
    <source>
        <dbReference type="ARBA" id="ARBA00023274"/>
    </source>
</evidence>
<dbReference type="GO" id="GO:0003735">
    <property type="term" value="F:structural constituent of ribosome"/>
    <property type="evidence" value="ECO:0007669"/>
    <property type="project" value="InterPro"/>
</dbReference>
<dbReference type="Pfam" id="PF00410">
    <property type="entry name" value="Ribosomal_S8"/>
    <property type="match status" value="1"/>
</dbReference>
<evidence type="ECO:0000256" key="2">
    <source>
        <dbReference type="ARBA" id="ARBA00022980"/>
    </source>
</evidence>
<evidence type="ECO:0000313" key="5">
    <source>
        <dbReference type="EMBL" id="QSV12695.1"/>
    </source>
</evidence>
<proteinExistence type="inferred from homology"/>
<accession>A0A8E5BE99</accession>
<dbReference type="FunFam" id="3.30.1490.10:FF:000001">
    <property type="entry name" value="30S ribosomal protein S8"/>
    <property type="match status" value="1"/>
</dbReference>
<keyword evidence="3 4" id="KW-0687">Ribonucleoprotein</keyword>
<organism evidence="5">
    <name type="scientific">Phaeophyceae sp</name>
    <dbReference type="NCBI Taxonomy" id="2249243"/>
    <lineage>
        <taxon>Eukaryota</taxon>
        <taxon>Sar</taxon>
        <taxon>Stramenopiles</taxon>
        <taxon>Ochrophyta</taxon>
        <taxon>PX clade</taxon>
        <taxon>Phaeophyceae</taxon>
    </lineage>
</organism>
<dbReference type="GO" id="GO:1990904">
    <property type="term" value="C:ribonucleoprotein complex"/>
    <property type="evidence" value="ECO:0007669"/>
    <property type="project" value="UniProtKB-KW"/>
</dbReference>
<dbReference type="GO" id="GO:0006412">
    <property type="term" value="P:translation"/>
    <property type="evidence" value="ECO:0007669"/>
    <property type="project" value="InterPro"/>
</dbReference>
<dbReference type="NCBIfam" id="NF001109">
    <property type="entry name" value="PRK00136.1"/>
    <property type="match status" value="1"/>
</dbReference>